<organism evidence="2 3">
    <name type="scientific">Fusobacterium vincentii 4_1_13</name>
    <dbReference type="NCBI Taxonomy" id="469606"/>
    <lineage>
        <taxon>Bacteria</taxon>
        <taxon>Fusobacteriati</taxon>
        <taxon>Fusobacteriota</taxon>
        <taxon>Fusobacteriia</taxon>
        <taxon>Fusobacteriales</taxon>
        <taxon>Fusobacteriaceae</taxon>
        <taxon>Fusobacterium</taxon>
    </lineage>
</organism>
<evidence type="ECO:0000313" key="3">
    <source>
        <dbReference type="Proteomes" id="UP000004925"/>
    </source>
</evidence>
<name>A0A0M1VX28_FUSVC</name>
<proteinExistence type="predicted"/>
<dbReference type="HOGENOM" id="CLU_125416_0_0_0"/>
<dbReference type="AlphaFoldDB" id="A0A0M1VX28"/>
<gene>
    <name evidence="2" type="ORF">FSCG_01948</name>
</gene>
<protein>
    <recommendedName>
        <fullName evidence="4">DUF3290 domain-containing protein</fullName>
    </recommendedName>
</protein>
<feature type="transmembrane region" description="Helical" evidence="1">
    <location>
        <begin position="50"/>
        <end position="71"/>
    </location>
</feature>
<feature type="transmembrane region" description="Helical" evidence="1">
    <location>
        <begin position="18"/>
        <end position="38"/>
    </location>
</feature>
<accession>A0A0M1VX28</accession>
<keyword evidence="1" id="KW-0472">Membrane</keyword>
<comment type="caution">
    <text evidence="2">The sequence shown here is derived from an EMBL/GenBank/DDBJ whole genome shotgun (WGS) entry which is preliminary data.</text>
</comment>
<dbReference type="EMBL" id="ACDE02000015">
    <property type="protein sequence ID" value="EEO41235.1"/>
    <property type="molecule type" value="Genomic_DNA"/>
</dbReference>
<dbReference type="Proteomes" id="UP000004925">
    <property type="component" value="Unassembled WGS sequence"/>
</dbReference>
<evidence type="ECO:0000313" key="2">
    <source>
        <dbReference type="EMBL" id="EEO41235.1"/>
    </source>
</evidence>
<keyword evidence="1" id="KW-1133">Transmembrane helix</keyword>
<sequence length="150" mass="17425">MRFYSYNYLLEQIARFDWWGAAFTIFLIICLIITMFKYHQGQKETKVRELAIILGLGIVVVISIKITQYRVTQANDNHYRQAIHFIEIVSKDLNTDKENIYINTSASIDGALVKIGSLYYRVISGDNGENYLLEKIELNNPKIEIVEVKK</sequence>
<keyword evidence="1" id="KW-0812">Transmembrane</keyword>
<evidence type="ECO:0000256" key="1">
    <source>
        <dbReference type="SAM" id="Phobius"/>
    </source>
</evidence>
<evidence type="ECO:0008006" key="4">
    <source>
        <dbReference type="Google" id="ProtNLM"/>
    </source>
</evidence>
<dbReference type="RefSeq" id="WP_008803599.1">
    <property type="nucleotide sequence ID" value="NZ_KQ235736.1"/>
</dbReference>
<dbReference type="eggNOG" id="ENOG5032V8Q">
    <property type="taxonomic scope" value="Bacteria"/>
</dbReference>
<dbReference type="Pfam" id="PF11694">
    <property type="entry name" value="DUF3290"/>
    <property type="match status" value="1"/>
</dbReference>
<reference evidence="2 3" key="1">
    <citation type="submission" date="2011-10" db="EMBL/GenBank/DDBJ databases">
        <title>The Genome Sequence of Fusobacterium sp. 4_1_13.</title>
        <authorList>
            <consortium name="The Broad Institute Genome Sequencing Platform"/>
            <person name="Earl A."/>
            <person name="Ward D."/>
            <person name="Feldgarden M."/>
            <person name="Gevers D."/>
            <person name="Strauss J."/>
            <person name="Ambrose C."/>
            <person name="Allen-Vercoe E."/>
            <person name="Young S.K."/>
            <person name="Zeng Q."/>
            <person name="Gargeya S."/>
            <person name="Fitzgerald M."/>
            <person name="Haas B."/>
            <person name="Abouelleil A."/>
            <person name="Alvarado L."/>
            <person name="Arachchi H.M."/>
            <person name="Berlin A."/>
            <person name="Brown A."/>
            <person name="Chapman S.B."/>
            <person name="Chen Z."/>
            <person name="Dunbar C."/>
            <person name="Freedman E."/>
            <person name="Gearin G."/>
            <person name="Goldberg J."/>
            <person name="Griggs A."/>
            <person name="Gujja S."/>
            <person name="Heiman D."/>
            <person name="Howarth C."/>
            <person name="Larson L."/>
            <person name="Lui A."/>
            <person name="MacDonald P.J."/>
            <person name="Montmayeur A."/>
            <person name="Murphy C."/>
            <person name="Neiman D."/>
            <person name="Pearson M."/>
            <person name="Priest M."/>
            <person name="Roberts A."/>
            <person name="Saif S."/>
            <person name="Shea T."/>
            <person name="Shenoy N."/>
            <person name="Sisk P."/>
            <person name="Stolte C."/>
            <person name="Sykes S."/>
            <person name="Wortman J."/>
            <person name="Nusbaum C."/>
            <person name="Birren B."/>
        </authorList>
    </citation>
    <scope>NUCLEOTIDE SEQUENCE [LARGE SCALE GENOMIC DNA]</scope>
    <source>
        <strain evidence="2 3">4_1_13</strain>
    </source>
</reference>
<dbReference type="InterPro" id="IPR021707">
    <property type="entry name" value="DUF3290"/>
</dbReference>